<comment type="caution">
    <text evidence="3">The sequence shown here is derived from an EMBL/GenBank/DDBJ whole genome shotgun (WGS) entry which is preliminary data.</text>
</comment>
<keyword evidence="4" id="KW-1185">Reference proteome</keyword>
<dbReference type="AlphaFoldDB" id="A0AAV9NX54"/>
<feature type="compositionally biased region" description="Low complexity" evidence="1">
    <location>
        <begin position="274"/>
        <end position="287"/>
    </location>
</feature>
<accession>A0AAV9NX54</accession>
<dbReference type="InterPro" id="IPR011330">
    <property type="entry name" value="Glyco_hydro/deAcase_b/a-brl"/>
</dbReference>
<feature type="domain" description="NodB homology" evidence="2">
    <location>
        <begin position="330"/>
        <end position="460"/>
    </location>
</feature>
<proteinExistence type="predicted"/>
<dbReference type="SUPFAM" id="SSF51735">
    <property type="entry name" value="NAD(P)-binding Rossmann-fold domains"/>
    <property type="match status" value="1"/>
</dbReference>
<reference evidence="3 4" key="1">
    <citation type="submission" date="2023-08" db="EMBL/GenBank/DDBJ databases">
        <title>Black Yeasts Isolated from many extreme environments.</title>
        <authorList>
            <person name="Coleine C."/>
            <person name="Stajich J.E."/>
            <person name="Selbmann L."/>
        </authorList>
    </citation>
    <scope>NUCLEOTIDE SEQUENCE [LARGE SCALE GENOMIC DNA]</scope>
    <source>
        <strain evidence="3 4">CCFEE 5935</strain>
    </source>
</reference>
<gene>
    <name evidence="3" type="ORF">LTR77_010443</name>
</gene>
<organism evidence="3 4">
    <name type="scientific">Saxophila tyrrhenica</name>
    <dbReference type="NCBI Taxonomy" id="1690608"/>
    <lineage>
        <taxon>Eukaryota</taxon>
        <taxon>Fungi</taxon>
        <taxon>Dikarya</taxon>
        <taxon>Ascomycota</taxon>
        <taxon>Pezizomycotina</taxon>
        <taxon>Dothideomycetes</taxon>
        <taxon>Dothideomycetidae</taxon>
        <taxon>Mycosphaerellales</taxon>
        <taxon>Extremaceae</taxon>
        <taxon>Saxophila</taxon>
    </lineage>
</organism>
<dbReference type="PROSITE" id="PS51677">
    <property type="entry name" value="NODB"/>
    <property type="match status" value="1"/>
</dbReference>
<dbReference type="Proteomes" id="UP001337655">
    <property type="component" value="Unassembled WGS sequence"/>
</dbReference>
<sequence length="609" mass="66695">MSYLGISGCHAFVTGGRGGIGSAIVEELLAAGCKVSAHDLKAGPKSSNDHLLHLQGDISDESSISSCIKQAVAHFGPVNILAANAGTGNESSHPSIWEIELDDWEHLYRVNVRGTFLTIKHFLLAAKQHQETQGSDLENLAIVVTGSECGKFGQAGHADYSSGKAGLQYGLVPTVKNEIVKLNSKARINAVAPGWVNTELIGDRLDDPRELYLEAQGTVALKKIAQPEDVARTVAFLASHRAAGHITGQCLSVDGGMEGRIMWREEEVLGSKGSTSTSQPSTIQQQSVAPSIPPQVSSSKPKRKLKIAWSFDFDAVSGWLGTGAHPNNSTADYSQGYFSAHQGVPRLLKMLRGLGIADKVTWCIPGHSIETFPDQTKAIVDSGAEIALHGYAHEAASQMTAEQERDVLTKCIGLIQNLTGKRPRGYRAPLYLLQERTIALLQEHDFLWDSSLTHYDSTPYFLPLNPAPIEPIDFTPEAIAESWMHPSPNFASLPKSKMVEVPCNWYMEDATPMQFYPNNPNTQGYVDVRVIERMWMDRVEWLRREMREEGEEGGLKVLPIVCHPDTSGMAHIIGMIERFLGWLQGLGEEVEFVTCAELAEEFRAMEGGR</sequence>
<protein>
    <recommendedName>
        <fullName evidence="2">NodB homology domain-containing protein</fullName>
    </recommendedName>
</protein>
<dbReference type="InterPro" id="IPR002509">
    <property type="entry name" value="NODB_dom"/>
</dbReference>
<dbReference type="InterPro" id="IPR002347">
    <property type="entry name" value="SDR_fam"/>
</dbReference>
<evidence type="ECO:0000259" key="2">
    <source>
        <dbReference type="PROSITE" id="PS51677"/>
    </source>
</evidence>
<dbReference type="InterPro" id="IPR037950">
    <property type="entry name" value="PgdA-like"/>
</dbReference>
<dbReference type="GO" id="GO:0016810">
    <property type="term" value="F:hydrolase activity, acting on carbon-nitrogen (but not peptide) bonds"/>
    <property type="evidence" value="ECO:0007669"/>
    <property type="project" value="InterPro"/>
</dbReference>
<dbReference type="SUPFAM" id="SSF88713">
    <property type="entry name" value="Glycoside hydrolase/deacetylase"/>
    <property type="match status" value="1"/>
</dbReference>
<dbReference type="PANTHER" id="PTHR47561">
    <property type="entry name" value="POLYSACCHARIDE DEACETYLASE FAMILY PROTEIN (AFU_ORTHOLOGUE AFUA_6G05030)"/>
    <property type="match status" value="1"/>
</dbReference>
<dbReference type="CDD" id="cd05233">
    <property type="entry name" value="SDR_c"/>
    <property type="match status" value="1"/>
</dbReference>
<dbReference type="CDD" id="cd10938">
    <property type="entry name" value="CE4_HpPgdA_like"/>
    <property type="match status" value="1"/>
</dbReference>
<dbReference type="GeneID" id="89931771"/>
<dbReference type="GO" id="GO:0005975">
    <property type="term" value="P:carbohydrate metabolic process"/>
    <property type="evidence" value="ECO:0007669"/>
    <property type="project" value="InterPro"/>
</dbReference>
<dbReference type="PANTHER" id="PTHR47561:SF2">
    <property type="entry name" value="HYPOTHETICAL POLYSACCHARIDE DEACETYLASE (EUROFUNG)"/>
    <property type="match status" value="1"/>
</dbReference>
<dbReference type="Gene3D" id="3.20.20.370">
    <property type="entry name" value="Glycoside hydrolase/deacetylase"/>
    <property type="match status" value="1"/>
</dbReference>
<dbReference type="PRINTS" id="PR00081">
    <property type="entry name" value="GDHRDH"/>
</dbReference>
<evidence type="ECO:0000313" key="4">
    <source>
        <dbReference type="Proteomes" id="UP001337655"/>
    </source>
</evidence>
<dbReference type="InterPro" id="IPR036291">
    <property type="entry name" value="NAD(P)-bd_dom_sf"/>
</dbReference>
<dbReference type="EMBL" id="JAVRRT010000023">
    <property type="protein sequence ID" value="KAK5163770.1"/>
    <property type="molecule type" value="Genomic_DNA"/>
</dbReference>
<evidence type="ECO:0000313" key="3">
    <source>
        <dbReference type="EMBL" id="KAK5163770.1"/>
    </source>
</evidence>
<dbReference type="Gene3D" id="3.40.50.720">
    <property type="entry name" value="NAD(P)-binding Rossmann-like Domain"/>
    <property type="match status" value="1"/>
</dbReference>
<dbReference type="Pfam" id="PF13561">
    <property type="entry name" value="adh_short_C2"/>
    <property type="match status" value="1"/>
</dbReference>
<feature type="region of interest" description="Disordered" evidence="1">
    <location>
        <begin position="269"/>
        <end position="299"/>
    </location>
</feature>
<dbReference type="RefSeq" id="XP_064654172.1">
    <property type="nucleotide sequence ID" value="XM_064807663.1"/>
</dbReference>
<name>A0AAV9NX54_9PEZI</name>
<evidence type="ECO:0000256" key="1">
    <source>
        <dbReference type="SAM" id="MobiDB-lite"/>
    </source>
</evidence>
<dbReference type="Pfam" id="PF01522">
    <property type="entry name" value="Polysacc_deac_1"/>
    <property type="match status" value="1"/>
</dbReference>